<comment type="subcellular location">
    <subcellularLocation>
        <location evidence="1">Nucleus</location>
        <location evidence="1">Nucleolus</location>
    </subcellularLocation>
</comment>
<comment type="similarity">
    <text evidence="2">Belongs to the ESF2/ABP1 family.</text>
</comment>
<reference evidence="7 8" key="1">
    <citation type="submission" date="2016-07" db="EMBL/GenBank/DDBJ databases">
        <title>Pervasive Adenine N6-methylation of Active Genes in Fungi.</title>
        <authorList>
            <consortium name="DOE Joint Genome Institute"/>
            <person name="Mondo S.J."/>
            <person name="Dannebaum R.O."/>
            <person name="Kuo R.C."/>
            <person name="Labutti K."/>
            <person name="Haridas S."/>
            <person name="Kuo A."/>
            <person name="Salamov A."/>
            <person name="Ahrendt S.R."/>
            <person name="Lipzen A."/>
            <person name="Sullivan W."/>
            <person name="Andreopoulos W.B."/>
            <person name="Clum A."/>
            <person name="Lindquist E."/>
            <person name="Daum C."/>
            <person name="Ramamoorthy G.K."/>
            <person name="Gryganskyi A."/>
            <person name="Culley D."/>
            <person name="Magnuson J.K."/>
            <person name="James T.Y."/>
            <person name="O'Malley M.A."/>
            <person name="Stajich J.E."/>
            <person name="Spatafora J.W."/>
            <person name="Visel A."/>
            <person name="Grigoriev I.V."/>
        </authorList>
    </citation>
    <scope>NUCLEOTIDE SEQUENCE [LARGE SCALE GENOMIC DNA]</scope>
    <source>
        <strain evidence="7 8">PL171</strain>
    </source>
</reference>
<keyword evidence="3" id="KW-0694">RNA-binding</keyword>
<feature type="compositionally biased region" description="Polar residues" evidence="6">
    <location>
        <begin position="29"/>
        <end position="39"/>
    </location>
</feature>
<feature type="region of interest" description="Disordered" evidence="6">
    <location>
        <begin position="28"/>
        <end position="133"/>
    </location>
</feature>
<dbReference type="GO" id="GO:0034462">
    <property type="term" value="P:small-subunit processome assembly"/>
    <property type="evidence" value="ECO:0007669"/>
    <property type="project" value="TreeGrafter"/>
</dbReference>
<sequence>MKSKKSKQSATAAAPDPRFNVAALGLDANSKSAAGTLPSQVDGWDRDAGDDDQSEPESGPTSESQSADEDEDEEEASQSDGESRQSDDDDDDEFDDQDGDDHAYDIDKVHSDAEDDDDDSASPSAPRKKVISETDVEKFKAKRDRTGLVYLSRVPPFMPHEVVRKLLSQYATLGRMYLAPEDPKSSARRKKYKKNGRKMYTEGWVEVLDKREAKAMASNLNNQIVGGKKLSKWHDCIWNIKYLPKFKWHHLTEQISYERRQREQRLRAEIMQAKRENKVYLENVAKSKMITAMKDKNKQKRKRAEAEAESAGGDVVPTGDKSVAAAAAATNAVSDLDGIRRRFKQRKVVHDVEEVEDRDEDLSKVKGVLSKIFG</sequence>
<dbReference type="GO" id="GO:0000447">
    <property type="term" value="P:endonucleolytic cleavage in ITS1 to separate SSU-rRNA from 5.8S rRNA and LSU-rRNA from tricistronic rRNA transcript (SSU-rRNA, 5.8S rRNA, LSU-rRNA)"/>
    <property type="evidence" value="ECO:0007669"/>
    <property type="project" value="TreeGrafter"/>
</dbReference>
<dbReference type="CDD" id="cd12263">
    <property type="entry name" value="RRM_ABT1_like"/>
    <property type="match status" value="1"/>
</dbReference>
<dbReference type="InterPro" id="IPR035979">
    <property type="entry name" value="RBD_domain_sf"/>
</dbReference>
<gene>
    <name evidence="7" type="ORF">BCR44DRAFT_42281</name>
</gene>
<feature type="compositionally biased region" description="Acidic residues" evidence="6">
    <location>
        <begin position="66"/>
        <end position="77"/>
    </location>
</feature>
<organism evidence="7 8">
    <name type="scientific">Catenaria anguillulae PL171</name>
    <dbReference type="NCBI Taxonomy" id="765915"/>
    <lineage>
        <taxon>Eukaryota</taxon>
        <taxon>Fungi</taxon>
        <taxon>Fungi incertae sedis</taxon>
        <taxon>Blastocladiomycota</taxon>
        <taxon>Blastocladiomycetes</taxon>
        <taxon>Blastocladiales</taxon>
        <taxon>Catenariaceae</taxon>
        <taxon>Catenaria</taxon>
    </lineage>
</organism>
<dbReference type="GO" id="GO:0000472">
    <property type="term" value="P:endonucleolytic cleavage to generate mature 5'-end of SSU-rRNA from (SSU-rRNA, 5.8S rRNA, LSU-rRNA)"/>
    <property type="evidence" value="ECO:0007669"/>
    <property type="project" value="TreeGrafter"/>
</dbReference>
<protein>
    <recommendedName>
        <fullName evidence="5">18S rRNA factor 2</fullName>
    </recommendedName>
</protein>
<feature type="compositionally biased region" description="Basic and acidic residues" evidence="6">
    <location>
        <begin position="100"/>
        <end position="112"/>
    </location>
</feature>
<dbReference type="AlphaFoldDB" id="A0A1Y2HCL2"/>
<evidence type="ECO:0000313" key="8">
    <source>
        <dbReference type="Proteomes" id="UP000193411"/>
    </source>
</evidence>
<evidence type="ECO:0000256" key="3">
    <source>
        <dbReference type="ARBA" id="ARBA00022884"/>
    </source>
</evidence>
<evidence type="ECO:0000256" key="1">
    <source>
        <dbReference type="ARBA" id="ARBA00004604"/>
    </source>
</evidence>
<comment type="caution">
    <text evidence="7">The sequence shown here is derived from an EMBL/GenBank/DDBJ whole genome shotgun (WGS) entry which is preliminary data.</text>
</comment>
<dbReference type="PANTHER" id="PTHR12311:SF7">
    <property type="entry name" value="ACTIVATOR OF BASAL TRANSCRIPTION 1"/>
    <property type="match status" value="1"/>
</dbReference>
<feature type="compositionally biased region" description="Acidic residues" evidence="6">
    <location>
        <begin position="87"/>
        <end position="99"/>
    </location>
</feature>
<keyword evidence="4" id="KW-0539">Nucleus</keyword>
<dbReference type="Proteomes" id="UP000193411">
    <property type="component" value="Unassembled WGS sequence"/>
</dbReference>
<dbReference type="GO" id="GO:0003723">
    <property type="term" value="F:RNA binding"/>
    <property type="evidence" value="ECO:0007669"/>
    <property type="project" value="UniProtKB-KW"/>
</dbReference>
<dbReference type="OrthoDB" id="287393at2759"/>
<keyword evidence="8" id="KW-1185">Reference proteome</keyword>
<evidence type="ECO:0000256" key="4">
    <source>
        <dbReference type="ARBA" id="ARBA00023242"/>
    </source>
</evidence>
<evidence type="ECO:0000256" key="2">
    <source>
        <dbReference type="ARBA" id="ARBA00005819"/>
    </source>
</evidence>
<dbReference type="PANTHER" id="PTHR12311">
    <property type="entry name" value="ACTIVATOR OF BASAL TRANSCRIPTION 1"/>
    <property type="match status" value="1"/>
</dbReference>
<evidence type="ECO:0000256" key="5">
    <source>
        <dbReference type="ARBA" id="ARBA00032634"/>
    </source>
</evidence>
<dbReference type="InterPro" id="IPR034353">
    <property type="entry name" value="ABT1/ESF2_RRM"/>
</dbReference>
<dbReference type="SUPFAM" id="SSF54928">
    <property type="entry name" value="RNA-binding domain, RBD"/>
    <property type="match status" value="1"/>
</dbReference>
<feature type="region of interest" description="Disordered" evidence="6">
    <location>
        <begin position="293"/>
        <end position="315"/>
    </location>
</feature>
<dbReference type="InterPro" id="IPR012677">
    <property type="entry name" value="Nucleotide-bd_a/b_plait_sf"/>
</dbReference>
<dbReference type="GO" id="GO:0000480">
    <property type="term" value="P:endonucleolytic cleavage in 5'-ETS of tricistronic rRNA transcript (SSU-rRNA, 5.8S rRNA, LSU-rRNA)"/>
    <property type="evidence" value="ECO:0007669"/>
    <property type="project" value="TreeGrafter"/>
</dbReference>
<dbReference type="STRING" id="765915.A0A1Y2HCL2"/>
<accession>A0A1Y2HCL2</accession>
<dbReference type="EMBL" id="MCFL01000048">
    <property type="protein sequence ID" value="ORZ32309.1"/>
    <property type="molecule type" value="Genomic_DNA"/>
</dbReference>
<evidence type="ECO:0000313" key="7">
    <source>
        <dbReference type="EMBL" id="ORZ32309.1"/>
    </source>
</evidence>
<dbReference type="InterPro" id="IPR039119">
    <property type="entry name" value="ABT1/Esf2"/>
</dbReference>
<proteinExistence type="inferred from homology"/>
<name>A0A1Y2HCL2_9FUNG</name>
<evidence type="ECO:0000256" key="6">
    <source>
        <dbReference type="SAM" id="MobiDB-lite"/>
    </source>
</evidence>
<dbReference type="Gene3D" id="3.30.70.330">
    <property type="match status" value="1"/>
</dbReference>
<feature type="non-terminal residue" evidence="7">
    <location>
        <position position="1"/>
    </location>
</feature>
<dbReference type="GO" id="GO:0005730">
    <property type="term" value="C:nucleolus"/>
    <property type="evidence" value="ECO:0007669"/>
    <property type="project" value="UniProtKB-SubCell"/>
</dbReference>